<dbReference type="Proteomes" id="UP000635606">
    <property type="component" value="Unassembled WGS sequence"/>
</dbReference>
<dbReference type="GO" id="GO:0006508">
    <property type="term" value="P:proteolysis"/>
    <property type="evidence" value="ECO:0007669"/>
    <property type="project" value="UniProtKB-KW"/>
</dbReference>
<feature type="active site" description="Charge relay system" evidence="5">
    <location>
        <position position="332"/>
    </location>
</feature>
<name>A0A8J4A190_9ACTN</name>
<gene>
    <name evidence="9" type="ORF">Voc01_078650</name>
</gene>
<dbReference type="InterPro" id="IPR000209">
    <property type="entry name" value="Peptidase_S8/S53_dom"/>
</dbReference>
<dbReference type="CDD" id="cd07480">
    <property type="entry name" value="Peptidases_S8_12"/>
    <property type="match status" value="1"/>
</dbReference>
<evidence type="ECO:0000256" key="7">
    <source>
        <dbReference type="SAM" id="MobiDB-lite"/>
    </source>
</evidence>
<evidence type="ECO:0000256" key="1">
    <source>
        <dbReference type="ARBA" id="ARBA00011073"/>
    </source>
</evidence>
<dbReference type="EMBL" id="BOPH01000108">
    <property type="protein sequence ID" value="GIJ72948.1"/>
    <property type="molecule type" value="Genomic_DNA"/>
</dbReference>
<dbReference type="InterPro" id="IPR015500">
    <property type="entry name" value="Peptidase_S8_subtilisin-rel"/>
</dbReference>
<dbReference type="Gene3D" id="3.40.50.200">
    <property type="entry name" value="Peptidase S8/S53 domain"/>
    <property type="match status" value="1"/>
</dbReference>
<evidence type="ECO:0000256" key="6">
    <source>
        <dbReference type="RuleBase" id="RU003355"/>
    </source>
</evidence>
<evidence type="ECO:0000313" key="10">
    <source>
        <dbReference type="Proteomes" id="UP000635606"/>
    </source>
</evidence>
<dbReference type="SUPFAM" id="SSF52743">
    <property type="entry name" value="Subtilisin-like"/>
    <property type="match status" value="1"/>
</dbReference>
<reference evidence="9" key="1">
    <citation type="submission" date="2021-01" db="EMBL/GenBank/DDBJ databases">
        <title>Whole genome shotgun sequence of Virgisporangium ochraceum NBRC 16418.</title>
        <authorList>
            <person name="Komaki H."/>
            <person name="Tamura T."/>
        </authorList>
    </citation>
    <scope>NUCLEOTIDE SEQUENCE</scope>
    <source>
        <strain evidence="9">NBRC 16418</strain>
    </source>
</reference>
<feature type="compositionally biased region" description="Basic and acidic residues" evidence="7">
    <location>
        <begin position="10"/>
        <end position="19"/>
    </location>
</feature>
<organism evidence="9 10">
    <name type="scientific">Virgisporangium ochraceum</name>
    <dbReference type="NCBI Taxonomy" id="65505"/>
    <lineage>
        <taxon>Bacteria</taxon>
        <taxon>Bacillati</taxon>
        <taxon>Actinomycetota</taxon>
        <taxon>Actinomycetes</taxon>
        <taxon>Micromonosporales</taxon>
        <taxon>Micromonosporaceae</taxon>
        <taxon>Virgisporangium</taxon>
    </lineage>
</organism>
<feature type="region of interest" description="Disordered" evidence="7">
    <location>
        <begin position="1"/>
        <end position="30"/>
    </location>
</feature>
<dbReference type="InterPro" id="IPR050131">
    <property type="entry name" value="Peptidase_S8_subtilisin-like"/>
</dbReference>
<evidence type="ECO:0000256" key="4">
    <source>
        <dbReference type="ARBA" id="ARBA00022825"/>
    </source>
</evidence>
<dbReference type="InterPro" id="IPR023827">
    <property type="entry name" value="Peptidase_S8_Asp-AS"/>
</dbReference>
<dbReference type="PROSITE" id="PS00136">
    <property type="entry name" value="SUBTILASE_ASP"/>
    <property type="match status" value="1"/>
</dbReference>
<sequence length="392" mass="40446">MLRTKHVILRRGEGPRERGTAGPSSFAPDEATVSVEVESLTAGRAAEVSRRADVEAVAPVIPMRLIGPVTLDEAVEPAASSVAWGLPAVGADTSPFTGDGVTVAVLDTGIDPSHPAFEGVELVRRNFTGEGDDDEHGHGTHCAGTIFGRDVNGRRIGVARGVRKAVIGKVLGRRGGGSDTILTAIQWAIDEGAQVISMSLGIDFPGLVADLEQDGVPTELATSMALEAYRANILLFEKLASLVQARATFSGPCLMVAAAGNESRRDKDPDFVIAVSPPAAADGMVSVAALGPDAAGFTIASFSNYGARLSGPGVNVLSAKPGGGLTMMSGTSMATPHVAGVAALWAEKLMKANQFTLQRFTDRLVGSAVTEGLKPGFRPADVGNGMVRAPQD</sequence>
<evidence type="ECO:0000256" key="3">
    <source>
        <dbReference type="ARBA" id="ARBA00022801"/>
    </source>
</evidence>
<comment type="caution">
    <text evidence="9">The sequence shown here is derived from an EMBL/GenBank/DDBJ whole genome shotgun (WGS) entry which is preliminary data.</text>
</comment>
<keyword evidence="2 5" id="KW-0645">Protease</keyword>
<feature type="domain" description="Peptidase S8/S53" evidence="8">
    <location>
        <begin position="98"/>
        <end position="356"/>
    </location>
</feature>
<evidence type="ECO:0000256" key="2">
    <source>
        <dbReference type="ARBA" id="ARBA00022670"/>
    </source>
</evidence>
<proteinExistence type="inferred from homology"/>
<dbReference type="PROSITE" id="PS00138">
    <property type="entry name" value="SUBTILASE_SER"/>
    <property type="match status" value="1"/>
</dbReference>
<dbReference type="PROSITE" id="PS51892">
    <property type="entry name" value="SUBTILASE"/>
    <property type="match status" value="1"/>
</dbReference>
<dbReference type="GO" id="GO:0004252">
    <property type="term" value="F:serine-type endopeptidase activity"/>
    <property type="evidence" value="ECO:0007669"/>
    <property type="project" value="UniProtKB-UniRule"/>
</dbReference>
<accession>A0A8J4A190</accession>
<dbReference type="PANTHER" id="PTHR43806:SF11">
    <property type="entry name" value="CEREVISIN-RELATED"/>
    <property type="match status" value="1"/>
</dbReference>
<evidence type="ECO:0000259" key="8">
    <source>
        <dbReference type="Pfam" id="PF00082"/>
    </source>
</evidence>
<comment type="similarity">
    <text evidence="1 5 6">Belongs to the peptidase S8 family.</text>
</comment>
<dbReference type="PRINTS" id="PR00723">
    <property type="entry name" value="SUBTILISIN"/>
</dbReference>
<keyword evidence="10" id="KW-1185">Reference proteome</keyword>
<evidence type="ECO:0000256" key="5">
    <source>
        <dbReference type="PROSITE-ProRule" id="PRU01240"/>
    </source>
</evidence>
<feature type="active site" description="Charge relay system" evidence="5">
    <location>
        <position position="107"/>
    </location>
</feature>
<dbReference type="PANTHER" id="PTHR43806">
    <property type="entry name" value="PEPTIDASE S8"/>
    <property type="match status" value="1"/>
</dbReference>
<protein>
    <recommendedName>
        <fullName evidence="8">Peptidase S8/S53 domain-containing protein</fullName>
    </recommendedName>
</protein>
<dbReference type="AlphaFoldDB" id="A0A8J4A190"/>
<dbReference type="InterPro" id="IPR036852">
    <property type="entry name" value="Peptidase_S8/S53_dom_sf"/>
</dbReference>
<dbReference type="InterPro" id="IPR023828">
    <property type="entry name" value="Peptidase_S8_Ser-AS"/>
</dbReference>
<keyword evidence="3 5" id="KW-0378">Hydrolase</keyword>
<evidence type="ECO:0000313" key="9">
    <source>
        <dbReference type="EMBL" id="GIJ72948.1"/>
    </source>
</evidence>
<keyword evidence="4 5" id="KW-0720">Serine protease</keyword>
<feature type="active site" description="Charge relay system" evidence="5">
    <location>
        <position position="138"/>
    </location>
</feature>
<dbReference type="Pfam" id="PF00082">
    <property type="entry name" value="Peptidase_S8"/>
    <property type="match status" value="1"/>
</dbReference>
<dbReference type="RefSeq" id="WP_203932783.1">
    <property type="nucleotide sequence ID" value="NZ_BOPH01000108.1"/>
</dbReference>